<evidence type="ECO:0000256" key="1">
    <source>
        <dbReference type="SAM" id="Coils"/>
    </source>
</evidence>
<reference evidence="3" key="1">
    <citation type="submission" date="2022-01" db="EMBL/GenBank/DDBJ databases">
        <authorList>
            <person name="King R."/>
        </authorList>
    </citation>
    <scope>NUCLEOTIDE SEQUENCE</scope>
</reference>
<proteinExistence type="predicted"/>
<evidence type="ECO:0000313" key="4">
    <source>
        <dbReference type="Proteomes" id="UP001152798"/>
    </source>
</evidence>
<dbReference type="InterPro" id="IPR022136">
    <property type="entry name" value="DUF3668"/>
</dbReference>
<evidence type="ECO:0000313" key="3">
    <source>
        <dbReference type="EMBL" id="CAH1403480.1"/>
    </source>
</evidence>
<dbReference type="InterPro" id="IPR039893">
    <property type="entry name" value="CEP120-like"/>
</dbReference>
<dbReference type="PANTHER" id="PTHR21574:SF0">
    <property type="entry name" value="CENTROSOMAL PROTEIN OF 120 KDA"/>
    <property type="match status" value="1"/>
</dbReference>
<dbReference type="AlphaFoldDB" id="A0A9P0MT12"/>
<organism evidence="3 4">
    <name type="scientific">Nezara viridula</name>
    <name type="common">Southern green stink bug</name>
    <name type="synonym">Cimex viridulus</name>
    <dbReference type="NCBI Taxonomy" id="85310"/>
    <lineage>
        <taxon>Eukaryota</taxon>
        <taxon>Metazoa</taxon>
        <taxon>Ecdysozoa</taxon>
        <taxon>Arthropoda</taxon>
        <taxon>Hexapoda</taxon>
        <taxon>Insecta</taxon>
        <taxon>Pterygota</taxon>
        <taxon>Neoptera</taxon>
        <taxon>Paraneoptera</taxon>
        <taxon>Hemiptera</taxon>
        <taxon>Heteroptera</taxon>
        <taxon>Panheteroptera</taxon>
        <taxon>Pentatomomorpha</taxon>
        <taxon>Pentatomoidea</taxon>
        <taxon>Pentatomidae</taxon>
        <taxon>Pentatominae</taxon>
        <taxon>Nezara</taxon>
    </lineage>
</organism>
<dbReference type="Proteomes" id="UP001152798">
    <property type="component" value="Chromosome 5"/>
</dbReference>
<keyword evidence="1" id="KW-0175">Coiled coil</keyword>
<name>A0A9P0MT12_NEZVI</name>
<dbReference type="Gene3D" id="2.60.40.150">
    <property type="entry name" value="C2 domain"/>
    <property type="match status" value="1"/>
</dbReference>
<dbReference type="GO" id="GO:1903724">
    <property type="term" value="P:positive regulation of centriole elongation"/>
    <property type="evidence" value="ECO:0007669"/>
    <property type="project" value="TreeGrafter"/>
</dbReference>
<keyword evidence="4" id="KW-1185">Reference proteome</keyword>
<dbReference type="GO" id="GO:0005813">
    <property type="term" value="C:centrosome"/>
    <property type="evidence" value="ECO:0007669"/>
    <property type="project" value="TreeGrafter"/>
</dbReference>
<gene>
    <name evidence="3" type="ORF">NEZAVI_LOCUS12087</name>
</gene>
<feature type="domain" description="DUF3668" evidence="2">
    <location>
        <begin position="183"/>
        <end position="295"/>
    </location>
</feature>
<evidence type="ECO:0000259" key="2">
    <source>
        <dbReference type="Pfam" id="PF12416"/>
    </source>
</evidence>
<accession>A0A9P0MT12</accession>
<feature type="coiled-coil region" evidence="1">
    <location>
        <begin position="497"/>
        <end position="637"/>
    </location>
</feature>
<dbReference type="EMBL" id="OV725081">
    <property type="protein sequence ID" value="CAH1403480.1"/>
    <property type="molecule type" value="Genomic_DNA"/>
</dbReference>
<sequence length="716" mass="83744">MDCYHTSKAQVVVEIKEGNGFTFLTNPVVVVASFNGIQLETKEILPSNCPQFDSELIWQADTKYLRRLRTANTALKLECFTFINNHKQNSRRDRIGYVLLNLKEAQIVTNDEHKSVSETRHRLLGMKNLFQAHKPELVLKFKIEETIKMKSSYEEDLLEKVKVDSNFQCGDSSRLEMFQNHLHGQLHIGPPHLCTEFYELAINVVSAGNLSNIMPKERVDSPITANFVIFGYSFFTKDLSVFRKNMNNGRISIKIWSQLHFIAAYFKEFPKLVISIYSEEDIVGTAVMNLQVLGNLTTKRNITISDKIQIDAVDEIGKFHSDIDLPFLEMEFQLYHKKDFISTKVDQETQSNYDCNFEKESGNATQFSPPSIRYESSLASHKEDIEEAGLSDKNVAEPIITNHAEENTFIPRQNIVQNIHQEHSNSSEIAVHDDLDSPNRKDYSKKEIKGVTIKICEELEDWKEKQQEMFRFELKKKTDRHLKKLSNEWLKKKFELEEDLKKRIEDCQVLKEKLINALEDLTQRSEQLTIKEEELKIAKEELDKKYTMKFQELRKASKLHEFDMEDKIHEATTEKTELYKKLEESRKEILRLQDALLNQEVPNHHSKEQTASLISEIRSLEQKLEKAVESKTFFKEQWGKAVRELHRMKEEEQQQLKWQIQKNRQELQTLGLVKEISQEVGEMKKDQSTIKNIRNELANFISVNNEPLMDHFQNTY</sequence>
<dbReference type="Pfam" id="PF12416">
    <property type="entry name" value="DUF3668"/>
    <property type="match status" value="1"/>
</dbReference>
<protein>
    <recommendedName>
        <fullName evidence="2">DUF3668 domain-containing protein</fullName>
    </recommendedName>
</protein>
<dbReference type="PANTHER" id="PTHR21574">
    <property type="entry name" value="CENTROSOMAL PROTEIN OF 120 KDA"/>
    <property type="match status" value="1"/>
</dbReference>
<dbReference type="InterPro" id="IPR035892">
    <property type="entry name" value="C2_domain_sf"/>
</dbReference>
<dbReference type="OrthoDB" id="332250at2759"/>